<keyword evidence="3" id="KW-1185">Reference proteome</keyword>
<dbReference type="EMBL" id="BPLR01003964">
    <property type="protein sequence ID" value="GIX90720.1"/>
    <property type="molecule type" value="Genomic_DNA"/>
</dbReference>
<gene>
    <name evidence="2" type="ORF">CEXT_593751</name>
</gene>
<sequence length="95" mass="10809">MGSKALLKLANRNSSSAFCILSEYLGFADVKRPMHRDRFPQKLGTRDSSAKRRSNIYSHDFPTAQVALRNAHPLVPGRNNRFSPCRSYGRHLHLN</sequence>
<protein>
    <submittedName>
        <fullName evidence="2">Uncharacterized protein</fullName>
    </submittedName>
</protein>
<evidence type="ECO:0000256" key="1">
    <source>
        <dbReference type="SAM" id="MobiDB-lite"/>
    </source>
</evidence>
<proteinExistence type="predicted"/>
<accession>A0AAV4P2C7</accession>
<organism evidence="2 3">
    <name type="scientific">Caerostris extrusa</name>
    <name type="common">Bark spider</name>
    <name type="synonym">Caerostris bankana</name>
    <dbReference type="NCBI Taxonomy" id="172846"/>
    <lineage>
        <taxon>Eukaryota</taxon>
        <taxon>Metazoa</taxon>
        <taxon>Ecdysozoa</taxon>
        <taxon>Arthropoda</taxon>
        <taxon>Chelicerata</taxon>
        <taxon>Arachnida</taxon>
        <taxon>Araneae</taxon>
        <taxon>Araneomorphae</taxon>
        <taxon>Entelegynae</taxon>
        <taxon>Araneoidea</taxon>
        <taxon>Araneidae</taxon>
        <taxon>Caerostris</taxon>
    </lineage>
</organism>
<evidence type="ECO:0000313" key="3">
    <source>
        <dbReference type="Proteomes" id="UP001054945"/>
    </source>
</evidence>
<comment type="caution">
    <text evidence="2">The sequence shown here is derived from an EMBL/GenBank/DDBJ whole genome shotgun (WGS) entry which is preliminary data.</text>
</comment>
<feature type="region of interest" description="Disordered" evidence="1">
    <location>
        <begin position="72"/>
        <end position="95"/>
    </location>
</feature>
<name>A0AAV4P2C7_CAEEX</name>
<evidence type="ECO:0000313" key="2">
    <source>
        <dbReference type="EMBL" id="GIX90720.1"/>
    </source>
</evidence>
<dbReference type="AlphaFoldDB" id="A0AAV4P2C7"/>
<reference evidence="2 3" key="1">
    <citation type="submission" date="2021-06" db="EMBL/GenBank/DDBJ databases">
        <title>Caerostris extrusa draft genome.</title>
        <authorList>
            <person name="Kono N."/>
            <person name="Arakawa K."/>
        </authorList>
    </citation>
    <scope>NUCLEOTIDE SEQUENCE [LARGE SCALE GENOMIC DNA]</scope>
</reference>
<dbReference type="Proteomes" id="UP001054945">
    <property type="component" value="Unassembled WGS sequence"/>
</dbReference>